<protein>
    <submittedName>
        <fullName evidence="2">Uncharacterized protein</fullName>
    </submittedName>
</protein>
<dbReference type="EMBL" id="CP002691">
    <property type="protein sequence ID" value="AEE51297.1"/>
    <property type="molecule type" value="Genomic_DNA"/>
</dbReference>
<evidence type="ECO:0000313" key="2">
    <source>
        <dbReference type="EMBL" id="AEE51297.1"/>
    </source>
</evidence>
<keyword evidence="1" id="KW-0812">Transmembrane</keyword>
<evidence type="ECO:0000313" key="3">
    <source>
        <dbReference type="Proteomes" id="UP000008461"/>
    </source>
</evidence>
<name>F4KVI4_HALH1</name>
<keyword evidence="3" id="KW-1185">Reference proteome</keyword>
<dbReference type="Proteomes" id="UP000008461">
    <property type="component" value="Chromosome"/>
</dbReference>
<sequence>MIFYGLLIKGYHFFVFFLSFIHRMFNLPGLG</sequence>
<reference key="2">
    <citation type="submission" date="2011-04" db="EMBL/GenBank/DDBJ databases">
        <title>Complete sequence of chromosome of Haliscomenobacter hydrossis DSM 1100.</title>
        <authorList>
            <consortium name="US DOE Joint Genome Institute (JGI-PGF)"/>
            <person name="Lucas S."/>
            <person name="Han J."/>
            <person name="Lapidus A."/>
            <person name="Bruce D."/>
            <person name="Goodwin L."/>
            <person name="Pitluck S."/>
            <person name="Peters L."/>
            <person name="Kyrpides N."/>
            <person name="Mavromatis K."/>
            <person name="Ivanova N."/>
            <person name="Ovchinnikova G."/>
            <person name="Pagani I."/>
            <person name="Daligault H."/>
            <person name="Detter J.C."/>
            <person name="Han C."/>
            <person name="Land M."/>
            <person name="Hauser L."/>
            <person name="Markowitz V."/>
            <person name="Cheng J.-F."/>
            <person name="Hugenholtz P."/>
            <person name="Woyke T."/>
            <person name="Wu D."/>
            <person name="Verbarg S."/>
            <person name="Frueling A."/>
            <person name="Brambilla E."/>
            <person name="Klenk H.-P."/>
            <person name="Eisen J.A."/>
        </authorList>
    </citation>
    <scope>NUCLEOTIDE SEQUENCE</scope>
    <source>
        <strain>DSM 1100</strain>
    </source>
</reference>
<dbReference type="AlphaFoldDB" id="F4KVI4"/>
<gene>
    <name evidence="2" type="ordered locus">Halhy_3441</name>
</gene>
<keyword evidence="1" id="KW-1133">Transmembrane helix</keyword>
<feature type="transmembrane region" description="Helical" evidence="1">
    <location>
        <begin position="6"/>
        <end position="25"/>
    </location>
</feature>
<accession>F4KVI4</accession>
<proteinExistence type="predicted"/>
<organism evidence="2 3">
    <name type="scientific">Haliscomenobacter hydrossis (strain ATCC 27775 / DSM 1100 / LMG 10767 / O)</name>
    <dbReference type="NCBI Taxonomy" id="760192"/>
    <lineage>
        <taxon>Bacteria</taxon>
        <taxon>Pseudomonadati</taxon>
        <taxon>Bacteroidota</taxon>
        <taxon>Saprospiria</taxon>
        <taxon>Saprospirales</taxon>
        <taxon>Haliscomenobacteraceae</taxon>
        <taxon>Haliscomenobacter</taxon>
    </lineage>
</organism>
<reference evidence="2 3" key="1">
    <citation type="journal article" date="2011" name="Stand. Genomic Sci.">
        <title>Complete genome sequence of Haliscomenobacter hydrossis type strain (O).</title>
        <authorList>
            <consortium name="US DOE Joint Genome Institute (JGI-PGF)"/>
            <person name="Daligault H."/>
            <person name="Lapidus A."/>
            <person name="Zeytun A."/>
            <person name="Nolan M."/>
            <person name="Lucas S."/>
            <person name="Del Rio T.G."/>
            <person name="Tice H."/>
            <person name="Cheng J.F."/>
            <person name="Tapia R."/>
            <person name="Han C."/>
            <person name="Goodwin L."/>
            <person name="Pitluck S."/>
            <person name="Liolios K."/>
            <person name="Pagani I."/>
            <person name="Ivanova N."/>
            <person name="Huntemann M."/>
            <person name="Mavromatis K."/>
            <person name="Mikhailova N."/>
            <person name="Pati A."/>
            <person name="Chen A."/>
            <person name="Palaniappan K."/>
            <person name="Land M."/>
            <person name="Hauser L."/>
            <person name="Brambilla E.M."/>
            <person name="Rohde M."/>
            <person name="Verbarg S."/>
            <person name="Goker M."/>
            <person name="Bristow J."/>
            <person name="Eisen J.A."/>
            <person name="Markowitz V."/>
            <person name="Hugenholtz P."/>
            <person name="Kyrpides N.C."/>
            <person name="Klenk H.P."/>
            <person name="Woyke T."/>
        </authorList>
    </citation>
    <scope>NUCLEOTIDE SEQUENCE [LARGE SCALE GENOMIC DNA]</scope>
    <source>
        <strain evidence="3">ATCC 27775 / DSM 1100 / LMG 10767 / O</strain>
    </source>
</reference>
<keyword evidence="1" id="KW-0472">Membrane</keyword>
<evidence type="ECO:0000256" key="1">
    <source>
        <dbReference type="SAM" id="Phobius"/>
    </source>
</evidence>
<dbReference type="KEGG" id="hhy:Halhy_3441"/>
<dbReference type="HOGENOM" id="CLU_3396826_0_0_10"/>